<organism evidence="1 2">
    <name type="scientific">Geodia barretti</name>
    <name type="common">Barrett's horny sponge</name>
    <dbReference type="NCBI Taxonomy" id="519541"/>
    <lineage>
        <taxon>Eukaryota</taxon>
        <taxon>Metazoa</taxon>
        <taxon>Porifera</taxon>
        <taxon>Demospongiae</taxon>
        <taxon>Heteroscleromorpha</taxon>
        <taxon>Tetractinellida</taxon>
        <taxon>Astrophorina</taxon>
        <taxon>Geodiidae</taxon>
        <taxon>Geodia</taxon>
    </lineage>
</organism>
<gene>
    <name evidence="1" type="ORF">GBAR_LOCUS30898</name>
</gene>
<proteinExistence type="predicted"/>
<dbReference type="EMBL" id="CASHTH010004391">
    <property type="protein sequence ID" value="CAI8056707.1"/>
    <property type="molecule type" value="Genomic_DNA"/>
</dbReference>
<evidence type="ECO:0000313" key="1">
    <source>
        <dbReference type="EMBL" id="CAI8056707.1"/>
    </source>
</evidence>
<feature type="non-terminal residue" evidence="1">
    <location>
        <position position="1"/>
    </location>
</feature>
<dbReference type="AlphaFoldDB" id="A0AA35U104"/>
<reference evidence="1" key="1">
    <citation type="submission" date="2023-03" db="EMBL/GenBank/DDBJ databases">
        <authorList>
            <person name="Steffen K."/>
            <person name="Cardenas P."/>
        </authorList>
    </citation>
    <scope>NUCLEOTIDE SEQUENCE</scope>
</reference>
<keyword evidence="2" id="KW-1185">Reference proteome</keyword>
<protein>
    <submittedName>
        <fullName evidence="1">Uncharacterized protein</fullName>
    </submittedName>
</protein>
<dbReference type="Proteomes" id="UP001174909">
    <property type="component" value="Unassembled WGS sequence"/>
</dbReference>
<evidence type="ECO:0000313" key="2">
    <source>
        <dbReference type="Proteomes" id="UP001174909"/>
    </source>
</evidence>
<sequence length="56" mass="6155">MSTAPTHLTMFGACNCLLHRHHPVMCVSTDCYECGFLQTLDMIGKVARSVTTNHSS</sequence>
<accession>A0AA35U104</accession>
<comment type="caution">
    <text evidence="1">The sequence shown here is derived from an EMBL/GenBank/DDBJ whole genome shotgun (WGS) entry which is preliminary data.</text>
</comment>
<name>A0AA35U104_GEOBA</name>